<dbReference type="GO" id="GO:0006559">
    <property type="term" value="P:L-phenylalanine catabolic process"/>
    <property type="evidence" value="ECO:0007669"/>
    <property type="project" value="TreeGrafter"/>
</dbReference>
<dbReference type="PANTHER" id="PTHR42673:SF4">
    <property type="entry name" value="MALEYLACETOACETATE ISOMERASE"/>
    <property type="match status" value="1"/>
</dbReference>
<organism evidence="4 5">
    <name type="scientific">Septoria linicola</name>
    <dbReference type="NCBI Taxonomy" id="215465"/>
    <lineage>
        <taxon>Eukaryota</taxon>
        <taxon>Fungi</taxon>
        <taxon>Dikarya</taxon>
        <taxon>Ascomycota</taxon>
        <taxon>Pezizomycotina</taxon>
        <taxon>Dothideomycetes</taxon>
        <taxon>Dothideomycetidae</taxon>
        <taxon>Mycosphaerellales</taxon>
        <taxon>Mycosphaerellaceae</taxon>
        <taxon>Septoria</taxon>
    </lineage>
</organism>
<gene>
    <name evidence="4" type="ORF">Slin15195_G116320</name>
</gene>
<reference evidence="4" key="1">
    <citation type="submission" date="2022-06" db="EMBL/GenBank/DDBJ databases">
        <title>Complete genome sequences of two strains of the flax pathogen Septoria linicola.</title>
        <authorList>
            <person name="Lapalu N."/>
            <person name="Simon A."/>
            <person name="Demenou B."/>
            <person name="Paumier D."/>
            <person name="Guillot M.-P."/>
            <person name="Gout L."/>
            <person name="Valade R."/>
        </authorList>
    </citation>
    <scope>NUCLEOTIDE SEQUENCE</scope>
    <source>
        <strain evidence="4">SE15195</strain>
    </source>
</reference>
<dbReference type="CDD" id="cd03205">
    <property type="entry name" value="GST_C_6"/>
    <property type="match status" value="1"/>
</dbReference>
<dbReference type="PROSITE" id="PS50405">
    <property type="entry name" value="GST_CTER"/>
    <property type="match status" value="1"/>
</dbReference>
<dbReference type="EMBL" id="CP099428">
    <property type="protein sequence ID" value="USW58313.1"/>
    <property type="molecule type" value="Genomic_DNA"/>
</dbReference>
<dbReference type="GO" id="GO:0004364">
    <property type="term" value="F:glutathione transferase activity"/>
    <property type="evidence" value="ECO:0007669"/>
    <property type="project" value="TreeGrafter"/>
</dbReference>
<dbReference type="InterPro" id="IPR036282">
    <property type="entry name" value="Glutathione-S-Trfase_C_sf"/>
</dbReference>
<keyword evidence="5" id="KW-1185">Reference proteome</keyword>
<dbReference type="SFLD" id="SFLDG00358">
    <property type="entry name" value="Main_(cytGST)"/>
    <property type="match status" value="1"/>
</dbReference>
<protein>
    <submittedName>
        <fullName evidence="4">Uncharacterized GST-like protein YibF</fullName>
    </submittedName>
</protein>
<dbReference type="Gene3D" id="1.20.1050.10">
    <property type="match status" value="1"/>
</dbReference>
<dbReference type="InterPro" id="IPR040079">
    <property type="entry name" value="Glutathione_S-Trfase"/>
</dbReference>
<feature type="domain" description="GST C-terminal" evidence="3">
    <location>
        <begin position="113"/>
        <end position="243"/>
    </location>
</feature>
<dbReference type="InterPro" id="IPR004046">
    <property type="entry name" value="GST_C"/>
</dbReference>
<dbReference type="SUPFAM" id="SSF52833">
    <property type="entry name" value="Thioredoxin-like"/>
    <property type="match status" value="1"/>
</dbReference>
<evidence type="ECO:0000313" key="4">
    <source>
        <dbReference type="EMBL" id="USW58313.1"/>
    </source>
</evidence>
<name>A0A9Q9B3L1_9PEZI</name>
<dbReference type="Gene3D" id="3.40.30.10">
    <property type="entry name" value="Glutaredoxin"/>
    <property type="match status" value="1"/>
</dbReference>
<evidence type="ECO:0000313" key="5">
    <source>
        <dbReference type="Proteomes" id="UP001056384"/>
    </source>
</evidence>
<evidence type="ECO:0000259" key="3">
    <source>
        <dbReference type="PROSITE" id="PS50405"/>
    </source>
</evidence>
<feature type="compositionally biased region" description="Polar residues" evidence="1">
    <location>
        <begin position="1"/>
        <end position="12"/>
    </location>
</feature>
<proteinExistence type="predicted"/>
<dbReference type="Proteomes" id="UP001056384">
    <property type="component" value="Chromosome 11"/>
</dbReference>
<dbReference type="PANTHER" id="PTHR42673">
    <property type="entry name" value="MALEYLACETOACETATE ISOMERASE"/>
    <property type="match status" value="1"/>
</dbReference>
<dbReference type="InterPro" id="IPR004045">
    <property type="entry name" value="Glutathione_S-Trfase_N"/>
</dbReference>
<dbReference type="Pfam" id="PF13409">
    <property type="entry name" value="GST_N_2"/>
    <property type="match status" value="1"/>
</dbReference>
<evidence type="ECO:0000256" key="1">
    <source>
        <dbReference type="SAM" id="MobiDB-lite"/>
    </source>
</evidence>
<dbReference type="Pfam" id="PF00043">
    <property type="entry name" value="GST_C"/>
    <property type="match status" value="1"/>
</dbReference>
<dbReference type="InterPro" id="IPR010987">
    <property type="entry name" value="Glutathione-S-Trfase_C-like"/>
</dbReference>
<dbReference type="SUPFAM" id="SSF47616">
    <property type="entry name" value="GST C-terminal domain-like"/>
    <property type="match status" value="1"/>
</dbReference>
<accession>A0A9Q9B3L1</accession>
<dbReference type="PROSITE" id="PS50404">
    <property type="entry name" value="GST_NTER"/>
    <property type="match status" value="1"/>
</dbReference>
<feature type="domain" description="GST N-terminal" evidence="2">
    <location>
        <begin position="22"/>
        <end position="103"/>
    </location>
</feature>
<feature type="region of interest" description="Disordered" evidence="1">
    <location>
        <begin position="1"/>
        <end position="22"/>
    </location>
</feature>
<sequence>MQRTTQIKNHLQQPHEPPSKMSGITLISASPSPFARMNRIAMLEKGIPFTIRNEIPWHSTTTETPLHNPLEKLPILLFEDGREPVYDSAHIQEYILQKYADQGPSLLTGDLDTDLKARQIQVLCEGILDAFVLAMFESMREEGKKSDLWSQRQNRKIDGGMKALEELVKGRKEGEEYLLGGVLTIADIAIVCAVGQVQFTKIRPDWKEKYPGLKRYWERLDQGRESFRETRPRSFDLKPETVV</sequence>
<dbReference type="GO" id="GO:0016034">
    <property type="term" value="F:maleylacetoacetate isomerase activity"/>
    <property type="evidence" value="ECO:0007669"/>
    <property type="project" value="TreeGrafter"/>
</dbReference>
<evidence type="ECO:0000259" key="2">
    <source>
        <dbReference type="PROSITE" id="PS50404"/>
    </source>
</evidence>
<dbReference type="SFLD" id="SFLDS00019">
    <property type="entry name" value="Glutathione_Transferase_(cytos"/>
    <property type="match status" value="1"/>
</dbReference>
<dbReference type="InterPro" id="IPR036249">
    <property type="entry name" value="Thioredoxin-like_sf"/>
</dbReference>
<dbReference type="GO" id="GO:0006749">
    <property type="term" value="P:glutathione metabolic process"/>
    <property type="evidence" value="ECO:0007669"/>
    <property type="project" value="TreeGrafter"/>
</dbReference>
<dbReference type="AlphaFoldDB" id="A0A9Q9B3L1"/>